<evidence type="ECO:0000256" key="5">
    <source>
        <dbReference type="ARBA" id="ARBA00022683"/>
    </source>
</evidence>
<keyword evidence="6" id="KW-0418">Kinase</keyword>
<feature type="domain" description="PTS EIIA type-1" evidence="7">
    <location>
        <begin position="30"/>
        <end position="134"/>
    </location>
</feature>
<accession>A0ABU0E685</accession>
<keyword evidence="4" id="KW-0808">Transferase</keyword>
<dbReference type="PANTHER" id="PTHR45008:SF1">
    <property type="entry name" value="PTS SYSTEM GLUCOSE-SPECIFIC EIIA COMPONENT"/>
    <property type="match status" value="1"/>
</dbReference>
<evidence type="ECO:0000256" key="3">
    <source>
        <dbReference type="ARBA" id="ARBA00022597"/>
    </source>
</evidence>
<evidence type="ECO:0000313" key="8">
    <source>
        <dbReference type="EMBL" id="MDQ0362418.1"/>
    </source>
</evidence>
<dbReference type="InterPro" id="IPR011055">
    <property type="entry name" value="Dup_hybrid_motif"/>
</dbReference>
<comment type="caution">
    <text evidence="8">The sequence shown here is derived from an EMBL/GenBank/DDBJ whole genome shotgun (WGS) entry which is preliminary data.</text>
</comment>
<keyword evidence="3" id="KW-0762">Sugar transport</keyword>
<proteinExistence type="predicted"/>
<evidence type="ECO:0000256" key="4">
    <source>
        <dbReference type="ARBA" id="ARBA00022679"/>
    </source>
</evidence>
<dbReference type="InterPro" id="IPR001127">
    <property type="entry name" value="PTS_EIIA_1_perm"/>
</dbReference>
<dbReference type="Pfam" id="PF00358">
    <property type="entry name" value="PTS_EIIA_1"/>
    <property type="match status" value="1"/>
</dbReference>
<evidence type="ECO:0000256" key="1">
    <source>
        <dbReference type="ARBA" id="ARBA00004496"/>
    </source>
</evidence>
<sequence>MFKLFRKKDIDYNIYSPVNGKQIALEEVNDKVFASKMMGEGVAFQNIDGVVIAPCDGEIVMVPDSKHAVGMKALCGIELLLHIGLDTVKLKGEGFEVLVKVGDRISKGDSLVKVDLEFMNSKGIDLTTPMIITDADDKGITVIGNDSVRKGENIVIEVEK</sequence>
<dbReference type="EMBL" id="JAUSUR010000006">
    <property type="protein sequence ID" value="MDQ0362418.1"/>
    <property type="molecule type" value="Genomic_DNA"/>
</dbReference>
<dbReference type="SUPFAM" id="SSF51261">
    <property type="entry name" value="Duplicated hybrid motif"/>
    <property type="match status" value="1"/>
</dbReference>
<keyword evidence="9" id="KW-1185">Reference proteome</keyword>
<evidence type="ECO:0000259" key="7">
    <source>
        <dbReference type="PROSITE" id="PS51093"/>
    </source>
</evidence>
<organism evidence="8 9">
    <name type="scientific">Breznakia pachnodae</name>
    <dbReference type="NCBI Taxonomy" id="265178"/>
    <lineage>
        <taxon>Bacteria</taxon>
        <taxon>Bacillati</taxon>
        <taxon>Bacillota</taxon>
        <taxon>Erysipelotrichia</taxon>
        <taxon>Erysipelotrichales</taxon>
        <taxon>Erysipelotrichaceae</taxon>
        <taxon>Breznakia</taxon>
    </lineage>
</organism>
<gene>
    <name evidence="8" type="ORF">J2S15_003172</name>
</gene>
<dbReference type="Gene3D" id="2.70.70.10">
    <property type="entry name" value="Glucose Permease (Domain IIA)"/>
    <property type="match status" value="1"/>
</dbReference>
<dbReference type="PROSITE" id="PS51093">
    <property type="entry name" value="PTS_EIIA_TYPE_1"/>
    <property type="match status" value="1"/>
</dbReference>
<comment type="subcellular location">
    <subcellularLocation>
        <location evidence="1">Cytoplasm</location>
    </subcellularLocation>
</comment>
<evidence type="ECO:0000256" key="6">
    <source>
        <dbReference type="ARBA" id="ARBA00022777"/>
    </source>
</evidence>
<reference evidence="8 9" key="1">
    <citation type="submission" date="2023-07" db="EMBL/GenBank/DDBJ databases">
        <title>Genomic Encyclopedia of Type Strains, Phase IV (KMG-IV): sequencing the most valuable type-strain genomes for metagenomic binning, comparative biology and taxonomic classification.</title>
        <authorList>
            <person name="Goeker M."/>
        </authorList>
    </citation>
    <scope>NUCLEOTIDE SEQUENCE [LARGE SCALE GENOMIC DNA]</scope>
    <source>
        <strain evidence="8 9">DSM 16784</strain>
    </source>
</reference>
<protein>
    <submittedName>
        <fullName evidence="8">Glucose-specific phosphotransferase system IIA component</fullName>
    </submittedName>
</protein>
<name>A0ABU0E685_9FIRM</name>
<evidence type="ECO:0000256" key="2">
    <source>
        <dbReference type="ARBA" id="ARBA00022448"/>
    </source>
</evidence>
<dbReference type="PROSITE" id="PS00371">
    <property type="entry name" value="PTS_EIIA_TYPE_1_HIS"/>
    <property type="match status" value="1"/>
</dbReference>
<dbReference type="InterPro" id="IPR050890">
    <property type="entry name" value="PTS_EIIA_component"/>
</dbReference>
<dbReference type="Proteomes" id="UP001230220">
    <property type="component" value="Unassembled WGS sequence"/>
</dbReference>
<dbReference type="NCBIfam" id="TIGR00830">
    <property type="entry name" value="PTBA"/>
    <property type="match status" value="1"/>
</dbReference>
<evidence type="ECO:0000313" key="9">
    <source>
        <dbReference type="Proteomes" id="UP001230220"/>
    </source>
</evidence>
<keyword evidence="2" id="KW-0813">Transport</keyword>
<dbReference type="PANTHER" id="PTHR45008">
    <property type="entry name" value="PTS SYSTEM GLUCOSE-SPECIFIC EIIA COMPONENT"/>
    <property type="match status" value="1"/>
</dbReference>
<keyword evidence="5" id="KW-0598">Phosphotransferase system</keyword>
<dbReference type="RefSeq" id="WP_307410019.1">
    <property type="nucleotide sequence ID" value="NZ_JAUSUR010000006.1"/>
</dbReference>